<evidence type="ECO:0000256" key="2">
    <source>
        <dbReference type="SAM" id="Phobius"/>
    </source>
</evidence>
<dbReference type="KEGG" id="rsz:108860894"/>
<evidence type="ECO:0000313" key="4">
    <source>
        <dbReference type="RefSeq" id="XP_056867032.1"/>
    </source>
</evidence>
<gene>
    <name evidence="4" type="primary">LOC108860894</name>
</gene>
<organism evidence="3 4">
    <name type="scientific">Raphanus sativus</name>
    <name type="common">Radish</name>
    <name type="synonym">Raphanus raphanistrum var. sativus</name>
    <dbReference type="NCBI Taxonomy" id="3726"/>
    <lineage>
        <taxon>Eukaryota</taxon>
        <taxon>Viridiplantae</taxon>
        <taxon>Streptophyta</taxon>
        <taxon>Embryophyta</taxon>
        <taxon>Tracheophyta</taxon>
        <taxon>Spermatophyta</taxon>
        <taxon>Magnoliopsida</taxon>
        <taxon>eudicotyledons</taxon>
        <taxon>Gunneridae</taxon>
        <taxon>Pentapetalae</taxon>
        <taxon>rosids</taxon>
        <taxon>malvids</taxon>
        <taxon>Brassicales</taxon>
        <taxon>Brassicaceae</taxon>
        <taxon>Brassiceae</taxon>
        <taxon>Raphanus</taxon>
    </lineage>
</organism>
<proteinExistence type="predicted"/>
<dbReference type="Proteomes" id="UP000504610">
    <property type="component" value="Chromosome 5"/>
</dbReference>
<accession>A0A9W3DT35</accession>
<keyword evidence="2" id="KW-0472">Membrane</keyword>
<sequence>MATDGTTFPEGDAEAELNPGQNKSFEVDPVSSEIASDKMAEKIQQNLERKENAKARRDATQALKKTIIISAVIVAVAGAAFAITKKLKEK</sequence>
<reference evidence="4" key="2">
    <citation type="submission" date="2025-08" db="UniProtKB">
        <authorList>
            <consortium name="RefSeq"/>
        </authorList>
    </citation>
    <scope>IDENTIFICATION</scope>
    <source>
        <tissue evidence="4">Leaf</tissue>
    </source>
</reference>
<keyword evidence="3" id="KW-1185">Reference proteome</keyword>
<dbReference type="PANTHER" id="PTHR37741">
    <property type="entry name" value="TRANSMEMBRANE PROTEIN"/>
    <property type="match status" value="1"/>
</dbReference>
<reference evidence="3" key="1">
    <citation type="journal article" date="2019" name="Database">
        <title>The radish genome database (RadishGD): an integrated information resource for radish genomics.</title>
        <authorList>
            <person name="Yu H.J."/>
            <person name="Baek S."/>
            <person name="Lee Y.J."/>
            <person name="Cho A."/>
            <person name="Mun J.H."/>
        </authorList>
    </citation>
    <scope>NUCLEOTIDE SEQUENCE [LARGE SCALE GENOMIC DNA]</scope>
    <source>
        <strain evidence="3">cv. WK10039</strain>
    </source>
</reference>
<feature type="transmembrane region" description="Helical" evidence="2">
    <location>
        <begin position="66"/>
        <end position="84"/>
    </location>
</feature>
<protein>
    <submittedName>
        <fullName evidence="4">Uncharacterized protein LOC108860894</fullName>
    </submittedName>
</protein>
<feature type="region of interest" description="Disordered" evidence="1">
    <location>
        <begin position="1"/>
        <end position="31"/>
    </location>
</feature>
<dbReference type="RefSeq" id="XP_056867032.1">
    <property type="nucleotide sequence ID" value="XM_057011052.1"/>
</dbReference>
<dbReference type="OrthoDB" id="1933396at2759"/>
<keyword evidence="2" id="KW-1133">Transmembrane helix</keyword>
<evidence type="ECO:0000313" key="3">
    <source>
        <dbReference type="Proteomes" id="UP000504610"/>
    </source>
</evidence>
<evidence type="ECO:0000256" key="1">
    <source>
        <dbReference type="SAM" id="MobiDB-lite"/>
    </source>
</evidence>
<name>A0A9W3DT35_RAPSA</name>
<dbReference type="GeneID" id="108860894"/>
<keyword evidence="2" id="KW-0812">Transmembrane</keyword>
<dbReference type="PANTHER" id="PTHR37741:SF1">
    <property type="entry name" value="TRANSMEMBRANE PROTEIN"/>
    <property type="match status" value="1"/>
</dbReference>
<dbReference type="AlphaFoldDB" id="A0A9W3DT35"/>